<dbReference type="Proteomes" id="UP000483672">
    <property type="component" value="Unassembled WGS sequence"/>
</dbReference>
<feature type="transmembrane region" description="Helical" evidence="7">
    <location>
        <begin position="192"/>
        <end position="212"/>
    </location>
</feature>
<dbReference type="GO" id="GO:0000329">
    <property type="term" value="C:fungal-type vacuole membrane"/>
    <property type="evidence" value="ECO:0007669"/>
    <property type="project" value="TreeGrafter"/>
</dbReference>
<gene>
    <name evidence="9" type="ORF">TWF191_009329</name>
</gene>
<evidence type="ECO:0000256" key="4">
    <source>
        <dbReference type="ARBA" id="ARBA00022989"/>
    </source>
</evidence>
<evidence type="ECO:0000256" key="5">
    <source>
        <dbReference type="ARBA" id="ARBA00023136"/>
    </source>
</evidence>
<evidence type="ECO:0000256" key="2">
    <source>
        <dbReference type="ARBA" id="ARBA00022448"/>
    </source>
</evidence>
<evidence type="ECO:0000313" key="9">
    <source>
        <dbReference type="EMBL" id="KAF3215350.1"/>
    </source>
</evidence>
<feature type="compositionally biased region" description="Polar residues" evidence="6">
    <location>
        <begin position="63"/>
        <end position="81"/>
    </location>
</feature>
<feature type="region of interest" description="Disordered" evidence="6">
    <location>
        <begin position="63"/>
        <end position="89"/>
    </location>
</feature>
<dbReference type="GO" id="GO:0012505">
    <property type="term" value="C:endomembrane system"/>
    <property type="evidence" value="ECO:0007669"/>
    <property type="project" value="UniProtKB-SubCell"/>
</dbReference>
<dbReference type="GO" id="GO:0015174">
    <property type="term" value="F:basic amino acid transmembrane transporter activity"/>
    <property type="evidence" value="ECO:0007669"/>
    <property type="project" value="TreeGrafter"/>
</dbReference>
<sequence length="602" mass="65041">MHFRTPRSYIVVFIALPTAQDPIGKDAEARTTQPWHPFKRPLLAPRAIALDTLKSLSKMSINPSVGRQVRPNSTASESSPLIQPPADVPPAGEVSRARLWSILGATWVGVFLASLDSTIIATLLGPISNSFSSFSTISWVASGYLITNSAFQPLSGRLTDIFGRRAGLIAANIAFGTGTLMCGLARDESVLIAGRLIAGAGGGCLNAIATFVASDLVPLRRRGLYQGLGNLIFGLGAGLGGWIGGLFNDSSLGWRWAFLFQIPIIIVSGIAVALLVDIPIRNTSEGALQRVDFLGAITLVSSLILLLVGLNTGGSILPWTHPLVLTTIPLSLIIFVLFVWTESRAKEPIIPVRLFRLRTTWSACLTNWFFVMAIYALLFYGPLYFQLQGHSATESGLRLLPNAIGLSVGSLSSGYIMRHTGRYYGLGIWINTAFVSAIALITTFTLKTTDFPQYLAYFFIGYGYGGMLTVTLIALISSVDHDFQAVITSASYAFRATGSTIGVTVASAAFQNVLKGELERRLGGGGPEAEDIIRRVRESFEEIWKIPIEWRSEVLNAEMAALRSVFLVALGLGGIGWIAGGFIGHHKLHTTLNREDIHEEED</sequence>
<feature type="transmembrane region" description="Helical" evidence="7">
    <location>
        <begin position="397"/>
        <end position="416"/>
    </location>
</feature>
<evidence type="ECO:0000259" key="8">
    <source>
        <dbReference type="PROSITE" id="PS50850"/>
    </source>
</evidence>
<evidence type="ECO:0000256" key="1">
    <source>
        <dbReference type="ARBA" id="ARBA00004127"/>
    </source>
</evidence>
<protein>
    <recommendedName>
        <fullName evidence="8">Major facilitator superfamily (MFS) profile domain-containing protein</fullName>
    </recommendedName>
</protein>
<feature type="transmembrane region" description="Helical" evidence="7">
    <location>
        <begin position="423"/>
        <end position="442"/>
    </location>
</feature>
<dbReference type="InterPro" id="IPR011701">
    <property type="entry name" value="MFS"/>
</dbReference>
<evidence type="ECO:0000313" key="10">
    <source>
        <dbReference type="Proteomes" id="UP000483672"/>
    </source>
</evidence>
<keyword evidence="4 7" id="KW-1133">Transmembrane helix</keyword>
<name>A0A7C8QJ32_ORBOL</name>
<comment type="subcellular location">
    <subcellularLocation>
        <location evidence="1">Endomembrane system</location>
        <topology evidence="1">Multi-pass membrane protein</topology>
    </subcellularLocation>
</comment>
<accession>A0A7C8QJ32</accession>
<evidence type="ECO:0000256" key="6">
    <source>
        <dbReference type="SAM" id="MobiDB-lite"/>
    </source>
</evidence>
<feature type="transmembrane region" description="Helical" evidence="7">
    <location>
        <begin position="291"/>
        <end position="310"/>
    </location>
</feature>
<dbReference type="InterPro" id="IPR036259">
    <property type="entry name" value="MFS_trans_sf"/>
</dbReference>
<feature type="domain" description="Major facilitator superfamily (MFS) profile" evidence="8">
    <location>
        <begin position="102"/>
        <end position="588"/>
    </location>
</feature>
<dbReference type="PANTHER" id="PTHR23501">
    <property type="entry name" value="MAJOR FACILITATOR SUPERFAMILY"/>
    <property type="match status" value="1"/>
</dbReference>
<feature type="transmembrane region" description="Helical" evidence="7">
    <location>
        <begin position="454"/>
        <end position="476"/>
    </location>
</feature>
<dbReference type="PANTHER" id="PTHR23501:SF191">
    <property type="entry name" value="VACUOLAR BASIC AMINO ACID TRANSPORTER 4"/>
    <property type="match status" value="1"/>
</dbReference>
<dbReference type="SUPFAM" id="SSF103473">
    <property type="entry name" value="MFS general substrate transporter"/>
    <property type="match status" value="1"/>
</dbReference>
<feature type="transmembrane region" description="Helical" evidence="7">
    <location>
        <begin position="224"/>
        <end position="244"/>
    </location>
</feature>
<keyword evidence="2" id="KW-0813">Transport</keyword>
<feature type="transmembrane region" description="Helical" evidence="7">
    <location>
        <begin position="99"/>
        <end position="124"/>
    </location>
</feature>
<dbReference type="EMBL" id="WIPF01000068">
    <property type="protein sequence ID" value="KAF3215350.1"/>
    <property type="molecule type" value="Genomic_DNA"/>
</dbReference>
<evidence type="ECO:0000256" key="3">
    <source>
        <dbReference type="ARBA" id="ARBA00022692"/>
    </source>
</evidence>
<keyword evidence="3 7" id="KW-0812">Transmembrane</keyword>
<feature type="transmembrane region" description="Helical" evidence="7">
    <location>
        <begin position="322"/>
        <end position="340"/>
    </location>
</feature>
<organism evidence="9 10">
    <name type="scientific">Orbilia oligospora</name>
    <name type="common">Nematode-trapping fungus</name>
    <name type="synonym">Arthrobotrys oligospora</name>
    <dbReference type="NCBI Taxonomy" id="2813651"/>
    <lineage>
        <taxon>Eukaryota</taxon>
        <taxon>Fungi</taxon>
        <taxon>Dikarya</taxon>
        <taxon>Ascomycota</taxon>
        <taxon>Pezizomycotina</taxon>
        <taxon>Orbiliomycetes</taxon>
        <taxon>Orbiliales</taxon>
        <taxon>Orbiliaceae</taxon>
        <taxon>Orbilia</taxon>
    </lineage>
</organism>
<comment type="caution">
    <text evidence="9">The sequence shown here is derived from an EMBL/GenBank/DDBJ whole genome shotgun (WGS) entry which is preliminary data.</text>
</comment>
<evidence type="ECO:0000256" key="7">
    <source>
        <dbReference type="SAM" id="Phobius"/>
    </source>
</evidence>
<feature type="transmembrane region" description="Helical" evidence="7">
    <location>
        <begin position="256"/>
        <end position="279"/>
    </location>
</feature>
<keyword evidence="5 7" id="KW-0472">Membrane</keyword>
<feature type="transmembrane region" description="Helical" evidence="7">
    <location>
        <begin position="136"/>
        <end position="154"/>
    </location>
</feature>
<proteinExistence type="predicted"/>
<feature type="transmembrane region" description="Helical" evidence="7">
    <location>
        <begin position="361"/>
        <end position="385"/>
    </location>
</feature>
<dbReference type="AlphaFoldDB" id="A0A7C8QJ32"/>
<feature type="transmembrane region" description="Helical" evidence="7">
    <location>
        <begin position="166"/>
        <end position="186"/>
    </location>
</feature>
<dbReference type="Pfam" id="PF07690">
    <property type="entry name" value="MFS_1"/>
    <property type="match status" value="1"/>
</dbReference>
<dbReference type="Gene3D" id="1.20.1250.20">
    <property type="entry name" value="MFS general substrate transporter like domains"/>
    <property type="match status" value="2"/>
</dbReference>
<dbReference type="InterPro" id="IPR020846">
    <property type="entry name" value="MFS_dom"/>
</dbReference>
<reference evidence="9 10" key="1">
    <citation type="submission" date="2019-06" db="EMBL/GenBank/DDBJ databases">
        <authorList>
            <person name="Palmer J.M."/>
        </authorList>
    </citation>
    <scope>NUCLEOTIDE SEQUENCE [LARGE SCALE GENOMIC DNA]</scope>
    <source>
        <strain evidence="9 10">TWF191</strain>
    </source>
</reference>
<dbReference type="PROSITE" id="PS50850">
    <property type="entry name" value="MFS"/>
    <property type="match status" value="1"/>
</dbReference>
<feature type="transmembrane region" description="Helical" evidence="7">
    <location>
        <begin position="560"/>
        <end position="583"/>
    </location>
</feature>